<evidence type="ECO:0000256" key="4">
    <source>
        <dbReference type="ARBA" id="ARBA00022694"/>
    </source>
</evidence>
<dbReference type="EMBL" id="JAXCGZ010012410">
    <property type="protein sequence ID" value="KAK7073596.1"/>
    <property type="molecule type" value="Genomic_DNA"/>
</dbReference>
<comment type="similarity">
    <text evidence="6">Belongs to the WD repeat WDR6 family.</text>
</comment>
<feature type="repeat" description="WD" evidence="8">
    <location>
        <begin position="215"/>
        <end position="256"/>
    </location>
</feature>
<comment type="subcellular location">
    <subcellularLocation>
        <location evidence="1">Cytoplasm</location>
    </subcellularLocation>
</comment>
<dbReference type="PANTHER" id="PTHR14344:SF3">
    <property type="entry name" value="WD REPEAT-CONTAINING PROTEIN 6"/>
    <property type="match status" value="1"/>
</dbReference>
<comment type="caution">
    <text evidence="9">The sequence shown here is derived from an EMBL/GenBank/DDBJ whole genome shotgun (WGS) entry which is preliminary data.</text>
</comment>
<organism evidence="9 10">
    <name type="scientific">Halocaridina rubra</name>
    <name type="common">Hawaiian red shrimp</name>
    <dbReference type="NCBI Taxonomy" id="373956"/>
    <lineage>
        <taxon>Eukaryota</taxon>
        <taxon>Metazoa</taxon>
        <taxon>Ecdysozoa</taxon>
        <taxon>Arthropoda</taxon>
        <taxon>Crustacea</taxon>
        <taxon>Multicrustacea</taxon>
        <taxon>Malacostraca</taxon>
        <taxon>Eumalacostraca</taxon>
        <taxon>Eucarida</taxon>
        <taxon>Decapoda</taxon>
        <taxon>Pleocyemata</taxon>
        <taxon>Caridea</taxon>
        <taxon>Atyoidea</taxon>
        <taxon>Atyidae</taxon>
        <taxon>Halocaridina</taxon>
    </lineage>
</organism>
<dbReference type="GO" id="GO:0030488">
    <property type="term" value="P:tRNA methylation"/>
    <property type="evidence" value="ECO:0007669"/>
    <property type="project" value="TreeGrafter"/>
</dbReference>
<evidence type="ECO:0000313" key="9">
    <source>
        <dbReference type="EMBL" id="KAK7073596.1"/>
    </source>
</evidence>
<evidence type="ECO:0000256" key="2">
    <source>
        <dbReference type="ARBA" id="ARBA00022490"/>
    </source>
</evidence>
<evidence type="ECO:0000313" key="10">
    <source>
        <dbReference type="Proteomes" id="UP001381693"/>
    </source>
</evidence>
<dbReference type="InterPro" id="IPR015943">
    <property type="entry name" value="WD40/YVTN_repeat-like_dom_sf"/>
</dbReference>
<reference evidence="9 10" key="1">
    <citation type="submission" date="2023-11" db="EMBL/GenBank/DDBJ databases">
        <title>Halocaridina rubra genome assembly.</title>
        <authorList>
            <person name="Smith C."/>
        </authorList>
    </citation>
    <scope>NUCLEOTIDE SEQUENCE [LARGE SCALE GENOMIC DNA]</scope>
    <source>
        <strain evidence="9">EP-1</strain>
        <tissue evidence="9">Whole</tissue>
    </source>
</reference>
<dbReference type="PANTHER" id="PTHR14344">
    <property type="entry name" value="WD REPEAT PROTEIN"/>
    <property type="match status" value="1"/>
</dbReference>
<dbReference type="GO" id="GO:0005737">
    <property type="term" value="C:cytoplasm"/>
    <property type="evidence" value="ECO:0007669"/>
    <property type="project" value="UniProtKB-SubCell"/>
</dbReference>
<keyword evidence="5" id="KW-0677">Repeat</keyword>
<dbReference type="InterPro" id="IPR051973">
    <property type="entry name" value="tRNA_Anticodon_Mtase-Reg"/>
</dbReference>
<accession>A0AAN8ZYQ1</accession>
<keyword evidence="2" id="KW-0963">Cytoplasm</keyword>
<dbReference type="SMART" id="SM00320">
    <property type="entry name" value="WD40"/>
    <property type="match status" value="4"/>
</dbReference>
<keyword evidence="4" id="KW-0819">tRNA processing</keyword>
<dbReference type="PROSITE" id="PS50294">
    <property type="entry name" value="WD_REPEATS_REGION"/>
    <property type="match status" value="1"/>
</dbReference>
<dbReference type="AlphaFoldDB" id="A0AAN8ZYQ1"/>
<evidence type="ECO:0000256" key="6">
    <source>
        <dbReference type="ARBA" id="ARBA00038255"/>
    </source>
</evidence>
<dbReference type="PROSITE" id="PS50082">
    <property type="entry name" value="WD_REPEATS_2"/>
    <property type="match status" value="1"/>
</dbReference>
<dbReference type="SUPFAM" id="SSF50978">
    <property type="entry name" value="WD40 repeat-like"/>
    <property type="match status" value="1"/>
</dbReference>
<evidence type="ECO:0000256" key="7">
    <source>
        <dbReference type="ARBA" id="ARBA00040154"/>
    </source>
</evidence>
<dbReference type="SUPFAM" id="SSF101908">
    <property type="entry name" value="Putative isomerase YbhE"/>
    <property type="match status" value="1"/>
</dbReference>
<proteinExistence type="inferred from homology"/>
<evidence type="ECO:0000256" key="8">
    <source>
        <dbReference type="PROSITE-ProRule" id="PRU00221"/>
    </source>
</evidence>
<dbReference type="Proteomes" id="UP001381693">
    <property type="component" value="Unassembled WGS sequence"/>
</dbReference>
<dbReference type="InterPro" id="IPR001680">
    <property type="entry name" value="WD40_rpt"/>
</dbReference>
<gene>
    <name evidence="9" type="ORF">SK128_028502</name>
</gene>
<dbReference type="Gene3D" id="2.130.10.10">
    <property type="entry name" value="YVTN repeat-like/Quinoprotein amine dehydrogenase"/>
    <property type="match status" value="2"/>
</dbReference>
<sequence length="625" mass="70502">MVSLRHTVLSTQITAVKVKEDIVAIGEGQYLHIHDLTTGVRLSGRKVFCAAVIHGICIKKEICGSSDSWQILVWGQKSFTVLGYNPSQKQCCMLSREYRVDDWIVDVTWDEENERVVIATAHNTLLRCQIRLYEGNYFENKSSLPSTQIQTEECKIIAREQCTENCILYCGCIVIGSGSWESCVLLAGTVFSQILVWGPWGKRGNLGRVLPTHQLSGHEGVLFSINYCPVQNIISSTSDDRSLRVWHIEKGHDHVAVCEPQIHEDRVQKLSQQLDNDNENFWKDCRIYEKLKCYGHGARVWRSLILPSCFISVGEDSKVCIWDCTGTLTASWRAHDGACVWSIAPTEDSKVIVTGGGDGSVKSWCLNLDVKDESQPLVDQPWTYDCDKTSKFNHCDYHINCIDEDTSREKSVNAEIFEYHNENYCSTLDATDGKLFQHESSTGTKFLKSSVLSSKKEDFPRCVTLFDRDKCFVLMDSGRLYCWDFQMSSWSLLLSDERMKKYAVMESNPGQDFVGIGTLCGYIIIIGIDSSTKSVSIVSEEKVCDSKVYSVLWLSSLALLTCASEGIMNVWDIHLECGKISRRDTYKLPACKQRWASAACEFSAQDSSWMLCGERAGGIHLYSKH</sequence>
<evidence type="ECO:0000256" key="1">
    <source>
        <dbReference type="ARBA" id="ARBA00004496"/>
    </source>
</evidence>
<name>A0AAN8ZYQ1_HALRR</name>
<feature type="non-terminal residue" evidence="9">
    <location>
        <position position="625"/>
    </location>
</feature>
<dbReference type="InterPro" id="IPR036322">
    <property type="entry name" value="WD40_repeat_dom_sf"/>
</dbReference>
<dbReference type="Pfam" id="PF00400">
    <property type="entry name" value="WD40"/>
    <property type="match status" value="2"/>
</dbReference>
<keyword evidence="10" id="KW-1185">Reference proteome</keyword>
<protein>
    <recommendedName>
        <fullName evidence="7">tRNA (34-2'-O)-methyltransferase regulator WDR6</fullName>
    </recommendedName>
</protein>
<keyword evidence="3 8" id="KW-0853">WD repeat</keyword>
<evidence type="ECO:0000256" key="3">
    <source>
        <dbReference type="ARBA" id="ARBA00022574"/>
    </source>
</evidence>
<evidence type="ECO:0000256" key="5">
    <source>
        <dbReference type="ARBA" id="ARBA00022737"/>
    </source>
</evidence>